<protein>
    <submittedName>
        <fullName evidence="3">Uncharacterized protein</fullName>
    </submittedName>
</protein>
<proteinExistence type="predicted"/>
<reference evidence="3" key="1">
    <citation type="journal article" date="2020" name="Stud. Mycol.">
        <title>101 Dothideomycetes genomes: a test case for predicting lifestyles and emergence of pathogens.</title>
        <authorList>
            <person name="Haridas S."/>
            <person name="Albert R."/>
            <person name="Binder M."/>
            <person name="Bloem J."/>
            <person name="Labutti K."/>
            <person name="Salamov A."/>
            <person name="Andreopoulos B."/>
            <person name="Baker S."/>
            <person name="Barry K."/>
            <person name="Bills G."/>
            <person name="Bluhm B."/>
            <person name="Cannon C."/>
            <person name="Castanera R."/>
            <person name="Culley D."/>
            <person name="Daum C."/>
            <person name="Ezra D."/>
            <person name="Gonzalez J."/>
            <person name="Henrissat B."/>
            <person name="Kuo A."/>
            <person name="Liang C."/>
            <person name="Lipzen A."/>
            <person name="Lutzoni F."/>
            <person name="Magnuson J."/>
            <person name="Mondo S."/>
            <person name="Nolan M."/>
            <person name="Ohm R."/>
            <person name="Pangilinan J."/>
            <person name="Park H.-J."/>
            <person name="Ramirez L."/>
            <person name="Alfaro M."/>
            <person name="Sun H."/>
            <person name="Tritt A."/>
            <person name="Yoshinaga Y."/>
            <person name="Zwiers L.-H."/>
            <person name="Turgeon B."/>
            <person name="Goodwin S."/>
            <person name="Spatafora J."/>
            <person name="Crous P."/>
            <person name="Grigoriev I."/>
        </authorList>
    </citation>
    <scope>NUCLEOTIDE SEQUENCE</scope>
    <source>
        <strain evidence="3">CBS 130266</strain>
    </source>
</reference>
<keyword evidence="4" id="KW-1185">Reference proteome</keyword>
<organism evidence="3 4">
    <name type="scientific">Tothia fuscella</name>
    <dbReference type="NCBI Taxonomy" id="1048955"/>
    <lineage>
        <taxon>Eukaryota</taxon>
        <taxon>Fungi</taxon>
        <taxon>Dikarya</taxon>
        <taxon>Ascomycota</taxon>
        <taxon>Pezizomycotina</taxon>
        <taxon>Dothideomycetes</taxon>
        <taxon>Pleosporomycetidae</taxon>
        <taxon>Venturiales</taxon>
        <taxon>Cylindrosympodiaceae</taxon>
        <taxon>Tothia</taxon>
    </lineage>
</organism>
<dbReference type="Proteomes" id="UP000800235">
    <property type="component" value="Unassembled WGS sequence"/>
</dbReference>
<feature type="signal peptide" evidence="2">
    <location>
        <begin position="1"/>
        <end position="19"/>
    </location>
</feature>
<keyword evidence="2" id="KW-0732">Signal</keyword>
<gene>
    <name evidence="3" type="ORF">EJ08DRAFT_697973</name>
</gene>
<dbReference type="AlphaFoldDB" id="A0A9P4NR12"/>
<feature type="region of interest" description="Disordered" evidence="1">
    <location>
        <begin position="48"/>
        <end position="72"/>
    </location>
</feature>
<sequence length="454" mass="50418">MKSAALFFSFCAVQHAATAAIQPQGIAPAGTEDLHTVLPLRTRRIMAERRRDIPPKSNPGDPAKLSYMDPPKSKVNNIQVSPSVLYPGAQYKKIRYGPYRIPPISEDNAEFRVMNVSGIANLLTLNATKPCEKECVLHGLTTDLEYDDGRLATQKTGSWLHHVVLWNVGPEVNDAVCRSGKIDLGAGMGGLTELEPGYGVEHLFESGNEKTYVDFSVKESPIKLGYHLRTTDELLFNIELMNMEDREKWVWLTLNWDYREEVNDQYKEGHVVWMSIGPDRCGTNSPNPFGTTNLTISQQPLHPKFTEYSVPWVAPADGHVMGGNGHLHEGGTSTSIYKNGQLLCTSYPHYAKSAPGENQGMGMGHGRKRQIMGAHGENNTMIEHIEKQGGCVFPNGHDIKKGDIMFIKADYDFSKHNGMKNKKGEIDEVMAIVGTLVAFDSPLRINKLTQEALR</sequence>
<dbReference type="OrthoDB" id="4142625at2759"/>
<evidence type="ECO:0000256" key="2">
    <source>
        <dbReference type="SAM" id="SignalP"/>
    </source>
</evidence>
<evidence type="ECO:0000313" key="3">
    <source>
        <dbReference type="EMBL" id="KAF2429701.1"/>
    </source>
</evidence>
<dbReference type="EMBL" id="MU007044">
    <property type="protein sequence ID" value="KAF2429701.1"/>
    <property type="molecule type" value="Genomic_DNA"/>
</dbReference>
<comment type="caution">
    <text evidence="3">The sequence shown here is derived from an EMBL/GenBank/DDBJ whole genome shotgun (WGS) entry which is preliminary data.</text>
</comment>
<evidence type="ECO:0000256" key="1">
    <source>
        <dbReference type="SAM" id="MobiDB-lite"/>
    </source>
</evidence>
<accession>A0A9P4NR12</accession>
<evidence type="ECO:0000313" key="4">
    <source>
        <dbReference type="Proteomes" id="UP000800235"/>
    </source>
</evidence>
<feature type="chain" id="PRO_5040411063" evidence="2">
    <location>
        <begin position="20"/>
        <end position="454"/>
    </location>
</feature>
<name>A0A9P4NR12_9PEZI</name>